<keyword evidence="2" id="KW-1003">Cell membrane</keyword>
<feature type="domain" description="EamA" evidence="8">
    <location>
        <begin position="8"/>
        <end position="142"/>
    </location>
</feature>
<feature type="compositionally biased region" description="Low complexity" evidence="6">
    <location>
        <begin position="323"/>
        <end position="336"/>
    </location>
</feature>
<evidence type="ECO:0000256" key="3">
    <source>
        <dbReference type="ARBA" id="ARBA00022692"/>
    </source>
</evidence>
<dbReference type="InterPro" id="IPR037185">
    <property type="entry name" value="EmrE-like"/>
</dbReference>
<comment type="subcellular location">
    <subcellularLocation>
        <location evidence="1">Cell membrane</location>
        <topology evidence="1">Multi-pass membrane protein</topology>
    </subcellularLocation>
</comment>
<name>M7CUW3_9GAMM</name>
<dbReference type="InterPro" id="IPR000620">
    <property type="entry name" value="EamA_dom"/>
</dbReference>
<feature type="transmembrane region" description="Helical" evidence="7">
    <location>
        <begin position="99"/>
        <end position="118"/>
    </location>
</feature>
<dbReference type="OrthoDB" id="4167046at2"/>
<sequence>MNPRQTLFAVLLLLAATMSWGGMFPVAKPALAILDPYYMTWIRYGAAAIIFLALLLAREGKGSLRTEGRLPTLFLLGSLGFACFNLLAFNGLAHTRPEHGAVIMATMPMITVLLTWLLQGTRPAGFTLMMILLAFSGVFLVITGGDPVKAFSGGEAHWDLLFLAGAVCWVSYTMGGARFPSWSPLRYTAITCAMGVITLGSISLTLTAAGIIRTPSATTLVNLAAPLSYLIIMGGVVAVLSWNTGIRMLGAVNGVLFINFVPITAFTIGALKGHAFSATELIGALLVITALVLNNLFLRRVQSGIRLAPAEAVDDAPNRTLTSSPGPASPSVSSAS</sequence>
<evidence type="ECO:0000256" key="4">
    <source>
        <dbReference type="ARBA" id="ARBA00022989"/>
    </source>
</evidence>
<evidence type="ECO:0000256" key="5">
    <source>
        <dbReference type="ARBA" id="ARBA00023136"/>
    </source>
</evidence>
<feature type="transmembrane region" description="Helical" evidence="7">
    <location>
        <begin position="156"/>
        <end position="175"/>
    </location>
</feature>
<keyword evidence="3 7" id="KW-0812">Transmembrane</keyword>
<dbReference type="SUPFAM" id="SSF103481">
    <property type="entry name" value="Multidrug resistance efflux transporter EmrE"/>
    <property type="match status" value="1"/>
</dbReference>
<protein>
    <recommendedName>
        <fullName evidence="8">EamA domain-containing protein</fullName>
    </recommendedName>
</protein>
<dbReference type="PANTHER" id="PTHR42920">
    <property type="entry name" value="OS03G0707200 PROTEIN-RELATED"/>
    <property type="match status" value="1"/>
</dbReference>
<feature type="transmembrane region" description="Helical" evidence="7">
    <location>
        <begin position="70"/>
        <end position="93"/>
    </location>
</feature>
<comment type="caution">
    <text evidence="9">The sequence shown here is derived from an EMBL/GenBank/DDBJ whole genome shotgun (WGS) entry which is preliminary data.</text>
</comment>
<dbReference type="PANTHER" id="PTHR42920:SF14">
    <property type="entry name" value="TRANSPORTER, DRUG_METABOLITE EXPORTER FAMILY"/>
    <property type="match status" value="1"/>
</dbReference>
<feature type="transmembrane region" description="Helical" evidence="7">
    <location>
        <begin position="249"/>
        <end position="269"/>
    </location>
</feature>
<evidence type="ECO:0000256" key="1">
    <source>
        <dbReference type="ARBA" id="ARBA00004651"/>
    </source>
</evidence>
<keyword evidence="5 7" id="KW-0472">Membrane</keyword>
<proteinExistence type="predicted"/>
<reference evidence="9 10" key="1">
    <citation type="journal article" date="2013" name="Genome Announc.">
        <title>Genome Sequence of Hydrothermal Arsenic-Respiring Bacterium Marinobacter santoriniensis NKSG1T.</title>
        <authorList>
            <person name="Handley K.M."/>
            <person name="Upton M."/>
            <person name="Beatson S.A."/>
            <person name="Hery M."/>
            <person name="Lloyd J.R."/>
        </authorList>
    </citation>
    <scope>NUCLEOTIDE SEQUENCE [LARGE SCALE GENOMIC DNA]</scope>
    <source>
        <strain evidence="9 10">NKSG1</strain>
    </source>
</reference>
<gene>
    <name evidence="9" type="ORF">MSNKSG1_02033</name>
</gene>
<keyword evidence="4 7" id="KW-1133">Transmembrane helix</keyword>
<feature type="transmembrane region" description="Helical" evidence="7">
    <location>
        <begin position="187"/>
        <end position="211"/>
    </location>
</feature>
<feature type="domain" description="EamA" evidence="8">
    <location>
        <begin position="158"/>
        <end position="295"/>
    </location>
</feature>
<feature type="region of interest" description="Disordered" evidence="6">
    <location>
        <begin position="316"/>
        <end position="336"/>
    </location>
</feature>
<feature type="transmembrane region" description="Helical" evidence="7">
    <location>
        <begin position="281"/>
        <end position="298"/>
    </location>
</feature>
<dbReference type="GO" id="GO:0005886">
    <property type="term" value="C:plasma membrane"/>
    <property type="evidence" value="ECO:0007669"/>
    <property type="project" value="UniProtKB-SubCell"/>
</dbReference>
<dbReference type="RefSeq" id="WP_008937570.1">
    <property type="nucleotide sequence ID" value="NZ_APAT01000005.1"/>
</dbReference>
<dbReference type="InterPro" id="IPR051258">
    <property type="entry name" value="Diverse_Substrate_Transporter"/>
</dbReference>
<evidence type="ECO:0000256" key="6">
    <source>
        <dbReference type="SAM" id="MobiDB-lite"/>
    </source>
</evidence>
<evidence type="ECO:0000259" key="8">
    <source>
        <dbReference type="Pfam" id="PF00892"/>
    </source>
</evidence>
<organism evidence="9 10">
    <name type="scientific">Marinobacter santoriniensis NKSG1</name>
    <dbReference type="NCBI Taxonomy" id="1288826"/>
    <lineage>
        <taxon>Bacteria</taxon>
        <taxon>Pseudomonadati</taxon>
        <taxon>Pseudomonadota</taxon>
        <taxon>Gammaproteobacteria</taxon>
        <taxon>Pseudomonadales</taxon>
        <taxon>Marinobacteraceae</taxon>
        <taxon>Marinobacter</taxon>
    </lineage>
</organism>
<dbReference type="eggNOG" id="COG0697">
    <property type="taxonomic scope" value="Bacteria"/>
</dbReference>
<evidence type="ECO:0000256" key="2">
    <source>
        <dbReference type="ARBA" id="ARBA00022475"/>
    </source>
</evidence>
<dbReference type="Proteomes" id="UP000011960">
    <property type="component" value="Unassembled WGS sequence"/>
</dbReference>
<keyword evidence="10" id="KW-1185">Reference proteome</keyword>
<dbReference type="AlphaFoldDB" id="M7CUW3"/>
<evidence type="ECO:0000256" key="7">
    <source>
        <dbReference type="SAM" id="Phobius"/>
    </source>
</evidence>
<feature type="transmembrane region" description="Helical" evidence="7">
    <location>
        <begin position="223"/>
        <end position="242"/>
    </location>
</feature>
<dbReference type="EMBL" id="APAT01000005">
    <property type="protein sequence ID" value="EMP57361.1"/>
    <property type="molecule type" value="Genomic_DNA"/>
</dbReference>
<dbReference type="Pfam" id="PF00892">
    <property type="entry name" value="EamA"/>
    <property type="match status" value="2"/>
</dbReference>
<accession>M7CUW3</accession>
<feature type="transmembrane region" description="Helical" evidence="7">
    <location>
        <begin position="42"/>
        <end position="58"/>
    </location>
</feature>
<evidence type="ECO:0000313" key="9">
    <source>
        <dbReference type="EMBL" id="EMP57361.1"/>
    </source>
</evidence>
<feature type="transmembrane region" description="Helical" evidence="7">
    <location>
        <begin position="125"/>
        <end position="144"/>
    </location>
</feature>
<evidence type="ECO:0000313" key="10">
    <source>
        <dbReference type="Proteomes" id="UP000011960"/>
    </source>
</evidence>